<dbReference type="STRING" id="883081.HMPREF9698_00363"/>
<feature type="transmembrane region" description="Helical" evidence="6">
    <location>
        <begin position="385"/>
        <end position="411"/>
    </location>
</feature>
<evidence type="ECO:0000313" key="9">
    <source>
        <dbReference type="Proteomes" id="UP000009875"/>
    </source>
</evidence>
<dbReference type="InterPro" id="IPR020846">
    <property type="entry name" value="MFS_dom"/>
</dbReference>
<dbReference type="HOGENOM" id="CLU_000960_28_0_9"/>
<feature type="transmembrane region" description="Helical" evidence="6">
    <location>
        <begin position="326"/>
        <end position="345"/>
    </location>
</feature>
<proteinExistence type="predicted"/>
<name>K9EDU4_9LACT</name>
<keyword evidence="2" id="KW-0813">Transport</keyword>
<dbReference type="PROSITE" id="PS50850">
    <property type="entry name" value="MFS"/>
    <property type="match status" value="1"/>
</dbReference>
<keyword evidence="3 6" id="KW-0812">Transmembrane</keyword>
<feature type="transmembrane region" description="Helical" evidence="6">
    <location>
        <begin position="169"/>
        <end position="192"/>
    </location>
</feature>
<dbReference type="PRINTS" id="PR01036">
    <property type="entry name" value="TCRTETB"/>
</dbReference>
<keyword evidence="4 6" id="KW-1133">Transmembrane helix</keyword>
<feature type="transmembrane region" description="Helical" evidence="6">
    <location>
        <begin position="137"/>
        <end position="157"/>
    </location>
</feature>
<evidence type="ECO:0000256" key="1">
    <source>
        <dbReference type="ARBA" id="ARBA00004651"/>
    </source>
</evidence>
<dbReference type="GO" id="GO:0022857">
    <property type="term" value="F:transmembrane transporter activity"/>
    <property type="evidence" value="ECO:0007669"/>
    <property type="project" value="InterPro"/>
</dbReference>
<evidence type="ECO:0000259" key="7">
    <source>
        <dbReference type="PROSITE" id="PS50850"/>
    </source>
</evidence>
<comment type="caution">
    <text evidence="8">The sequence shown here is derived from an EMBL/GenBank/DDBJ whole genome shotgun (WGS) entry which is preliminary data.</text>
</comment>
<dbReference type="PANTHER" id="PTHR42718:SF24">
    <property type="entry name" value="MAJOR FACILITATOR SUPERFAMILY (MFS) PROFILE DOMAIN-CONTAINING PROTEIN"/>
    <property type="match status" value="1"/>
</dbReference>
<feature type="transmembrane region" description="Helical" evidence="6">
    <location>
        <begin position="40"/>
        <end position="60"/>
    </location>
</feature>
<feature type="transmembrane region" description="Helical" evidence="6">
    <location>
        <begin position="232"/>
        <end position="251"/>
    </location>
</feature>
<dbReference type="PANTHER" id="PTHR42718">
    <property type="entry name" value="MAJOR FACILITATOR SUPERFAMILY MULTIDRUG TRANSPORTER MFSC"/>
    <property type="match status" value="1"/>
</dbReference>
<comment type="subcellular location">
    <subcellularLocation>
        <location evidence="1">Cell membrane</location>
        <topology evidence="1">Multi-pass membrane protein</topology>
    </subcellularLocation>
</comment>
<dbReference type="EMBL" id="AGXA01000005">
    <property type="protein sequence ID" value="EKU94051.1"/>
    <property type="molecule type" value="Genomic_DNA"/>
</dbReference>
<dbReference type="eggNOG" id="COG2814">
    <property type="taxonomic scope" value="Bacteria"/>
</dbReference>
<sequence>MISSFYLVGVLRLSSENKLTFKHFLANQLTKRDNLQIPRWQIFAVLFTGAVIVVLNQTAMSTALPNMIESLGIDPSLGQWIVSGYTLVKGIMVPITAFAMTKYRTRNFFILMLALFCTGSFLTGLGFNFPVVVMGTVIQGIAAGMIIPLMQTVLLTLMPVESRGTAMGVMSGVIGIGPALGPLVGGVIVDAFTWEILFYIWALITLLLVPLTWLVLPDVLPNADLTINWANIRDSLIGFGLLLFSLSVFGSSGFSSVIAWVSLLIGLVFVAKFIHFNLKADQPILNLRLFKKTYYRRAVLVATLGIVIISCLSNVIPIYVQTVRGLGASIAGLILMPAGIIKTILAPISGKLYDKVGVARIGLIGGILLLVGSLLLVTLNEASSLYLLMIYYGILSAGFGLFNIPITTAGMNIMAKEDMGHATSARQTVRQISSSFAVSLSFIIMTLVTIATSGQSVGVFQDGGPTDLNMAGVRGAFILVAIFSILAMILIFFLKDPKEKPDQ</sequence>
<dbReference type="Pfam" id="PF07690">
    <property type="entry name" value="MFS_1"/>
    <property type="match status" value="1"/>
</dbReference>
<feature type="transmembrane region" description="Helical" evidence="6">
    <location>
        <begin position="299"/>
        <end position="320"/>
    </location>
</feature>
<gene>
    <name evidence="8" type="ORF">HMPREF9698_00363</name>
</gene>
<feature type="transmembrane region" description="Helical" evidence="6">
    <location>
        <begin position="257"/>
        <end position="278"/>
    </location>
</feature>
<evidence type="ECO:0000256" key="5">
    <source>
        <dbReference type="ARBA" id="ARBA00023136"/>
    </source>
</evidence>
<feature type="transmembrane region" description="Helical" evidence="6">
    <location>
        <begin position="471"/>
        <end position="494"/>
    </location>
</feature>
<dbReference type="PATRIC" id="fig|883081.3.peg.365"/>
<reference evidence="8 9" key="1">
    <citation type="submission" date="2012-09" db="EMBL/GenBank/DDBJ databases">
        <title>The Genome Sequence of Alloiococcus otitis ATCC 51267.</title>
        <authorList>
            <consortium name="The Broad Institute Genome Sequencing Platform"/>
            <person name="Earl A."/>
            <person name="Ward D."/>
            <person name="Feldgarden M."/>
            <person name="Gevers D."/>
            <person name="Huys G."/>
            <person name="Walker B."/>
            <person name="Young S.K."/>
            <person name="Zeng Q."/>
            <person name="Gargeya S."/>
            <person name="Fitzgerald M."/>
            <person name="Haas B."/>
            <person name="Abouelleil A."/>
            <person name="Alvarado L."/>
            <person name="Arachchi H.M."/>
            <person name="Berlin A.M."/>
            <person name="Chapman S.B."/>
            <person name="Goldberg J."/>
            <person name="Griggs A."/>
            <person name="Gujja S."/>
            <person name="Hansen M."/>
            <person name="Howarth C."/>
            <person name="Imamovic A."/>
            <person name="Larimer J."/>
            <person name="McCowen C."/>
            <person name="Montmayeur A."/>
            <person name="Murphy C."/>
            <person name="Neiman D."/>
            <person name="Pearson M."/>
            <person name="Priest M."/>
            <person name="Roberts A."/>
            <person name="Saif S."/>
            <person name="Shea T."/>
            <person name="Sisk P."/>
            <person name="Sykes S."/>
            <person name="Wortman J."/>
            <person name="Nusbaum C."/>
            <person name="Birren B."/>
        </authorList>
    </citation>
    <scope>NUCLEOTIDE SEQUENCE [LARGE SCALE GENOMIC DNA]</scope>
    <source>
        <strain evidence="8 9">ATCC 51267</strain>
    </source>
</reference>
<feature type="transmembrane region" description="Helical" evidence="6">
    <location>
        <begin position="432"/>
        <end position="451"/>
    </location>
</feature>
<keyword evidence="5 6" id="KW-0472">Membrane</keyword>
<dbReference type="GO" id="GO:0005886">
    <property type="term" value="C:plasma membrane"/>
    <property type="evidence" value="ECO:0007669"/>
    <property type="project" value="UniProtKB-SubCell"/>
</dbReference>
<evidence type="ECO:0000256" key="3">
    <source>
        <dbReference type="ARBA" id="ARBA00022692"/>
    </source>
</evidence>
<dbReference type="Gene3D" id="1.20.1250.20">
    <property type="entry name" value="MFS general substrate transporter like domains"/>
    <property type="match status" value="2"/>
</dbReference>
<dbReference type="SUPFAM" id="SSF103473">
    <property type="entry name" value="MFS general substrate transporter"/>
    <property type="match status" value="1"/>
</dbReference>
<dbReference type="InterPro" id="IPR011701">
    <property type="entry name" value="MFS"/>
</dbReference>
<dbReference type="InterPro" id="IPR036259">
    <property type="entry name" value="MFS_trans_sf"/>
</dbReference>
<feature type="transmembrane region" description="Helical" evidence="6">
    <location>
        <begin position="198"/>
        <end position="220"/>
    </location>
</feature>
<feature type="transmembrane region" description="Helical" evidence="6">
    <location>
        <begin position="108"/>
        <end position="131"/>
    </location>
</feature>
<accession>K9EDU4</accession>
<evidence type="ECO:0000256" key="2">
    <source>
        <dbReference type="ARBA" id="ARBA00022448"/>
    </source>
</evidence>
<organism evidence="8 9">
    <name type="scientific">Alloiococcus otitis ATCC 51267</name>
    <dbReference type="NCBI Taxonomy" id="883081"/>
    <lineage>
        <taxon>Bacteria</taxon>
        <taxon>Bacillati</taxon>
        <taxon>Bacillota</taxon>
        <taxon>Bacilli</taxon>
        <taxon>Lactobacillales</taxon>
        <taxon>Carnobacteriaceae</taxon>
        <taxon>Alloiococcus</taxon>
    </lineage>
</organism>
<evidence type="ECO:0000313" key="8">
    <source>
        <dbReference type="EMBL" id="EKU94051.1"/>
    </source>
</evidence>
<feature type="transmembrane region" description="Helical" evidence="6">
    <location>
        <begin position="357"/>
        <end position="379"/>
    </location>
</feature>
<feature type="transmembrane region" description="Helical" evidence="6">
    <location>
        <begin position="80"/>
        <end position="101"/>
    </location>
</feature>
<feature type="domain" description="Major facilitator superfamily (MFS) profile" evidence="7">
    <location>
        <begin position="42"/>
        <end position="499"/>
    </location>
</feature>
<keyword evidence="9" id="KW-1185">Reference proteome</keyword>
<dbReference type="Proteomes" id="UP000009875">
    <property type="component" value="Unassembled WGS sequence"/>
</dbReference>
<evidence type="ECO:0000256" key="4">
    <source>
        <dbReference type="ARBA" id="ARBA00022989"/>
    </source>
</evidence>
<dbReference type="AlphaFoldDB" id="K9EDU4"/>
<evidence type="ECO:0000256" key="6">
    <source>
        <dbReference type="SAM" id="Phobius"/>
    </source>
</evidence>
<protein>
    <submittedName>
        <fullName evidence="8">Drug:H+ antiporter-2 (14 Spanner) (DHA2) family drug resistance MFS transporter</fullName>
    </submittedName>
</protein>